<evidence type="ECO:0000313" key="2">
    <source>
        <dbReference type="EMBL" id="TDH38492.1"/>
    </source>
</evidence>
<evidence type="ECO:0000259" key="1">
    <source>
        <dbReference type="Pfam" id="PF04028"/>
    </source>
</evidence>
<name>A0A4R5PN71_9HYPH</name>
<gene>
    <name evidence="2" type="ORF">E2A64_05130</name>
</gene>
<proteinExistence type="predicted"/>
<sequence>MRQIGKTILRSDGFQNVASAIVERWLRFTWTSNAEVDESDDPVVLDGHWPAIFALWHGQQLLSPYAAPENISFKSLVSRSADAEINARVIERTGHGVIRGSGGRSARAAAKKGAVGATKAICDALKDGYSIVMVADISKGKPRQAGEGIVRIARLSSRPIVPIAIATSRYHVLQNSWDKTTINLPFGKRCLKIGQPIYVATREEEPAMRQKVTEELDRVTRDAYRAVEGAK</sequence>
<keyword evidence="3" id="KW-1185">Reference proteome</keyword>
<reference evidence="2 3" key="1">
    <citation type="journal article" date="2013" name="Int. J. Syst. Evol. Microbiol.">
        <title>Hoeflea suaedae sp. nov., an endophytic bacterium isolated from the root of the halophyte Suaeda maritima.</title>
        <authorList>
            <person name="Chung E.J."/>
            <person name="Park J.A."/>
            <person name="Pramanik P."/>
            <person name="Bibi F."/>
            <person name="Jeon C.O."/>
            <person name="Chung Y.R."/>
        </authorList>
    </citation>
    <scope>NUCLEOTIDE SEQUENCE [LARGE SCALE GENOMIC DNA]</scope>
    <source>
        <strain evidence="2 3">YC6898</strain>
    </source>
</reference>
<accession>A0A4R5PN71</accession>
<organism evidence="2 3">
    <name type="scientific">Pseudohoeflea suaedae</name>
    <dbReference type="NCBI Taxonomy" id="877384"/>
    <lineage>
        <taxon>Bacteria</taxon>
        <taxon>Pseudomonadati</taxon>
        <taxon>Pseudomonadota</taxon>
        <taxon>Alphaproteobacteria</taxon>
        <taxon>Hyphomicrobiales</taxon>
        <taxon>Rhizobiaceae</taxon>
        <taxon>Pseudohoeflea</taxon>
    </lineage>
</organism>
<feature type="domain" description="DUF374" evidence="1">
    <location>
        <begin position="72"/>
        <end position="140"/>
    </location>
</feature>
<dbReference type="InterPro" id="IPR007172">
    <property type="entry name" value="DUF374"/>
</dbReference>
<dbReference type="Pfam" id="PF04028">
    <property type="entry name" value="DUF374"/>
    <property type="match status" value="1"/>
</dbReference>
<comment type="caution">
    <text evidence="2">The sequence shown here is derived from an EMBL/GenBank/DDBJ whole genome shotgun (WGS) entry which is preliminary data.</text>
</comment>
<dbReference type="AlphaFoldDB" id="A0A4R5PN71"/>
<dbReference type="EMBL" id="SMSI01000001">
    <property type="protein sequence ID" value="TDH38492.1"/>
    <property type="molecule type" value="Genomic_DNA"/>
</dbReference>
<dbReference type="Proteomes" id="UP000295131">
    <property type="component" value="Unassembled WGS sequence"/>
</dbReference>
<protein>
    <submittedName>
        <fullName evidence="2">DUF374 domain-containing protein</fullName>
    </submittedName>
</protein>
<evidence type="ECO:0000313" key="3">
    <source>
        <dbReference type="Proteomes" id="UP000295131"/>
    </source>
</evidence>